<dbReference type="NCBIfam" id="NF041059">
    <property type="entry name" value="DpdA"/>
    <property type="match status" value="1"/>
</dbReference>
<keyword evidence="3" id="KW-1185">Reference proteome</keyword>
<organism evidence="2 3">
    <name type="scientific">Anaeromyxobacter paludicola</name>
    <dbReference type="NCBI Taxonomy" id="2918171"/>
    <lineage>
        <taxon>Bacteria</taxon>
        <taxon>Pseudomonadati</taxon>
        <taxon>Myxococcota</taxon>
        <taxon>Myxococcia</taxon>
        <taxon>Myxococcales</taxon>
        <taxon>Cystobacterineae</taxon>
        <taxon>Anaeromyxobacteraceae</taxon>
        <taxon>Anaeromyxobacter</taxon>
    </lineage>
</organism>
<proteinExistence type="predicted"/>
<dbReference type="InterPro" id="IPR053537">
    <property type="entry name" value="DNA-guanine_TGase"/>
</dbReference>
<dbReference type="Proteomes" id="UP001162734">
    <property type="component" value="Chromosome"/>
</dbReference>
<dbReference type="Pfam" id="PF01702">
    <property type="entry name" value="TGT"/>
    <property type="match status" value="1"/>
</dbReference>
<protein>
    <recommendedName>
        <fullName evidence="1">tRNA-guanine(15) transglycosylase-like domain-containing protein</fullName>
    </recommendedName>
</protein>
<accession>A0ABN6N611</accession>
<feature type="domain" description="tRNA-guanine(15) transglycosylase-like" evidence="1">
    <location>
        <begin position="149"/>
        <end position="267"/>
    </location>
</feature>
<name>A0ABN6N611_9BACT</name>
<evidence type="ECO:0000313" key="2">
    <source>
        <dbReference type="EMBL" id="BDG08618.1"/>
    </source>
</evidence>
<reference evidence="3" key="1">
    <citation type="journal article" date="2022" name="Int. J. Syst. Evol. Microbiol.">
        <title>Anaeromyxobacter oryzae sp. nov., Anaeromyxobacter diazotrophicus sp. nov. and Anaeromyxobacter paludicola sp. nov., isolated from paddy soils.</title>
        <authorList>
            <person name="Itoh H."/>
            <person name="Xu Z."/>
            <person name="Mise K."/>
            <person name="Masuda Y."/>
            <person name="Ushijima N."/>
            <person name="Hayakawa C."/>
            <person name="Shiratori Y."/>
            <person name="Senoo K."/>
        </authorList>
    </citation>
    <scope>NUCLEOTIDE SEQUENCE [LARGE SCALE GENOMIC DNA]</scope>
    <source>
        <strain evidence="3">Red630</strain>
    </source>
</reference>
<evidence type="ECO:0000313" key="3">
    <source>
        <dbReference type="Proteomes" id="UP001162734"/>
    </source>
</evidence>
<dbReference type="InterPro" id="IPR002616">
    <property type="entry name" value="tRNA_ribo_trans-like"/>
</dbReference>
<dbReference type="EMBL" id="AP025592">
    <property type="protein sequence ID" value="BDG08618.1"/>
    <property type="molecule type" value="Genomic_DNA"/>
</dbReference>
<dbReference type="SUPFAM" id="SSF51713">
    <property type="entry name" value="tRNA-guanine transglycosylase"/>
    <property type="match status" value="1"/>
</dbReference>
<dbReference type="RefSeq" id="WP_248345798.1">
    <property type="nucleotide sequence ID" value="NZ_AP025592.1"/>
</dbReference>
<dbReference type="Gene3D" id="3.20.20.105">
    <property type="entry name" value="Queuine tRNA-ribosyltransferase-like"/>
    <property type="match status" value="1"/>
</dbReference>
<dbReference type="InterPro" id="IPR036511">
    <property type="entry name" value="TGT-like_sf"/>
</dbReference>
<gene>
    <name evidence="2" type="ORF">AMPC_17310</name>
</gene>
<evidence type="ECO:0000259" key="1">
    <source>
        <dbReference type="Pfam" id="PF01702"/>
    </source>
</evidence>
<sequence length="428" mass="48673">MKFFFPDSQDLVDPGFDFEKERWSEARIRQRDDRYAHEIFRKRAFDGLLVSKGIVDGFGGVGSRYSLGQRNRLLRNGVREFFRLDNAPYDLPVMGDCGAFTYVKERVPPYTVDQVIQFYSDCQFDFGLSVDHVIFEFKSTWDADEAAVPPEIRERQAITLQLAREFLDRHRKSKPMFSAVGVAQGWSPNSYANAVKALQSMGYRYIAMGGMVPLKTPEILASLAAVAGVRKPSTKLHLLGVTRTEAIPRFASYGVASFDSTSPLRQAFKDDRDNYYTLDGAFTAIRIPQVEGNATLQKLVLSGAVDQAIARRLERACLAVMRDYEAGKAGVKDVVRVLMEYEHLARPHRSDSPVSKRRRSSTDNESAYREVLEVAPWRNCACEVCRQLGHHVILFRGAERNRRRGFHNLYVFYRRLQRELGRSAEAAA</sequence>